<protein>
    <submittedName>
        <fullName evidence="7">TetR family transcriptional regulator</fullName>
    </submittedName>
</protein>
<dbReference type="PROSITE" id="PS50977">
    <property type="entry name" value="HTH_TETR_2"/>
    <property type="match status" value="1"/>
</dbReference>
<keyword evidence="8" id="KW-1185">Reference proteome</keyword>
<dbReference type="Proteomes" id="UP001082899">
    <property type="component" value="Unassembled WGS sequence"/>
</dbReference>
<dbReference type="Pfam" id="PF00440">
    <property type="entry name" value="TetR_N"/>
    <property type="match status" value="1"/>
</dbReference>
<feature type="domain" description="HTH tetR-type" evidence="6">
    <location>
        <begin position="7"/>
        <end position="67"/>
    </location>
</feature>
<evidence type="ECO:0000256" key="4">
    <source>
        <dbReference type="ARBA" id="ARBA00023163"/>
    </source>
</evidence>
<keyword evidence="1" id="KW-0678">Repressor</keyword>
<dbReference type="RefSeq" id="WP_267845587.1">
    <property type="nucleotide sequence ID" value="NZ_JAPMXC010000001.1"/>
</dbReference>
<evidence type="ECO:0000256" key="2">
    <source>
        <dbReference type="ARBA" id="ARBA00023015"/>
    </source>
</evidence>
<evidence type="ECO:0000259" key="6">
    <source>
        <dbReference type="PROSITE" id="PS50977"/>
    </source>
</evidence>
<gene>
    <name evidence="7" type="ORF">OVY01_03130</name>
</gene>
<dbReference type="InterPro" id="IPR036271">
    <property type="entry name" value="Tet_transcr_reg_TetR-rel_C_sf"/>
</dbReference>
<dbReference type="InterPro" id="IPR041586">
    <property type="entry name" value="PsrA_TetR_C"/>
</dbReference>
<dbReference type="Pfam" id="PF17939">
    <property type="entry name" value="TetR_C_30"/>
    <property type="match status" value="1"/>
</dbReference>
<name>A0ABT3ZIB1_9BURK</name>
<keyword evidence="3 5" id="KW-0238">DNA-binding</keyword>
<dbReference type="EMBL" id="JAPMXC010000001">
    <property type="protein sequence ID" value="MCY0386256.1"/>
    <property type="molecule type" value="Genomic_DNA"/>
</dbReference>
<evidence type="ECO:0000256" key="3">
    <source>
        <dbReference type="ARBA" id="ARBA00023125"/>
    </source>
</evidence>
<proteinExistence type="predicted"/>
<evidence type="ECO:0000313" key="7">
    <source>
        <dbReference type="EMBL" id="MCY0386256.1"/>
    </source>
</evidence>
<dbReference type="PRINTS" id="PR00455">
    <property type="entry name" value="HTHTETR"/>
</dbReference>
<evidence type="ECO:0000313" key="8">
    <source>
        <dbReference type="Proteomes" id="UP001082899"/>
    </source>
</evidence>
<comment type="caution">
    <text evidence="7">The sequence shown here is derived from an EMBL/GenBank/DDBJ whole genome shotgun (WGS) entry which is preliminary data.</text>
</comment>
<dbReference type="PANTHER" id="PTHR30055">
    <property type="entry name" value="HTH-TYPE TRANSCRIPTIONAL REGULATOR RUTR"/>
    <property type="match status" value="1"/>
</dbReference>
<keyword evidence="4" id="KW-0804">Transcription</keyword>
<dbReference type="SUPFAM" id="SSF48498">
    <property type="entry name" value="Tetracyclin repressor-like, C-terminal domain"/>
    <property type="match status" value="1"/>
</dbReference>
<sequence>MASRDPLTTKSKILDAAEILYAQGGMEALTLRVITERAGVNLAAINYHFGSKEALACAMLQRAIEPLNDERLGLLRRLEHAYAAQIRPMHVLAAALLPLIRELMRPAQGEHRIVFHMRTASDPTPAVRRFMASQFQATGRQFDEAFVRSVPALGAAEALWHARLFFNAFPGTIGNQNMGNMLATLLLRPDMSVQDVLIRFGSIIEYATQGITDPAMLSALSADILATLSETLTVREIAATLRLAPGDVPPVSPPAATTAAQLAAAYLEF</sequence>
<organism evidence="7 8">
    <name type="scientific">Robbsia betulipollinis</name>
    <dbReference type="NCBI Taxonomy" id="2981849"/>
    <lineage>
        <taxon>Bacteria</taxon>
        <taxon>Pseudomonadati</taxon>
        <taxon>Pseudomonadota</taxon>
        <taxon>Betaproteobacteria</taxon>
        <taxon>Burkholderiales</taxon>
        <taxon>Burkholderiaceae</taxon>
        <taxon>Robbsia</taxon>
    </lineage>
</organism>
<dbReference type="InterPro" id="IPR001647">
    <property type="entry name" value="HTH_TetR"/>
</dbReference>
<keyword evidence="2" id="KW-0805">Transcription regulation</keyword>
<dbReference type="PANTHER" id="PTHR30055:SF234">
    <property type="entry name" value="HTH-TYPE TRANSCRIPTIONAL REGULATOR BETI"/>
    <property type="match status" value="1"/>
</dbReference>
<reference evidence="7" key="1">
    <citation type="submission" date="2022-11" db="EMBL/GenBank/DDBJ databases">
        <title>Robbsia betulipollinis sp. nov., isolated from pollen of birch (Betula pendula).</title>
        <authorList>
            <person name="Shi H."/>
            <person name="Ambika Manirajan B."/>
            <person name="Ratering S."/>
            <person name="Geissler-Plaum R."/>
            <person name="Schnell S."/>
        </authorList>
    </citation>
    <scope>NUCLEOTIDE SEQUENCE</scope>
    <source>
        <strain evidence="7">Bb-Pol-6</strain>
    </source>
</reference>
<dbReference type="InterPro" id="IPR050109">
    <property type="entry name" value="HTH-type_TetR-like_transc_reg"/>
</dbReference>
<evidence type="ECO:0000256" key="1">
    <source>
        <dbReference type="ARBA" id="ARBA00022491"/>
    </source>
</evidence>
<dbReference type="InterPro" id="IPR023772">
    <property type="entry name" value="DNA-bd_HTH_TetR-type_CS"/>
</dbReference>
<dbReference type="PROSITE" id="PS01081">
    <property type="entry name" value="HTH_TETR_1"/>
    <property type="match status" value="1"/>
</dbReference>
<feature type="DNA-binding region" description="H-T-H motif" evidence="5">
    <location>
        <begin position="30"/>
        <end position="49"/>
    </location>
</feature>
<dbReference type="Gene3D" id="1.10.357.10">
    <property type="entry name" value="Tetracycline Repressor, domain 2"/>
    <property type="match status" value="1"/>
</dbReference>
<accession>A0ABT3ZIB1</accession>
<dbReference type="SUPFAM" id="SSF46689">
    <property type="entry name" value="Homeodomain-like"/>
    <property type="match status" value="1"/>
</dbReference>
<evidence type="ECO:0000256" key="5">
    <source>
        <dbReference type="PROSITE-ProRule" id="PRU00335"/>
    </source>
</evidence>
<dbReference type="InterPro" id="IPR009057">
    <property type="entry name" value="Homeodomain-like_sf"/>
</dbReference>